<evidence type="ECO:0000313" key="2">
    <source>
        <dbReference type="Proteomes" id="UP000015920"/>
    </source>
</evidence>
<dbReference type="PATRIC" id="fig|1352356.3.peg.1250"/>
<dbReference type="AlphaFoldDB" id="T1UB40"/>
<reference evidence="1 2" key="1">
    <citation type="journal article" date="2013" name="Genome Announc.">
        <title>Genome Sequences of Three hpAfrica2 Strains of Helicobacter pylori.</title>
        <authorList>
            <person name="Duncan S.S."/>
            <person name="Bertoli M.T."/>
            <person name="Kersulyte D."/>
            <person name="Valk P.L."/>
            <person name="Tamma S."/>
            <person name="Segal I."/>
            <person name="McClain M.S."/>
            <person name="Cover T.L."/>
            <person name="Berg D.E."/>
        </authorList>
    </citation>
    <scope>NUCLEOTIDE SEQUENCE [LARGE SCALE GENOMIC DNA]</scope>
    <source>
        <strain evidence="1">SouthAfrica20</strain>
    </source>
</reference>
<name>T1UB40_HELPX</name>
<dbReference type="EMBL" id="CP006691">
    <property type="protein sequence ID" value="AGT74499.1"/>
    <property type="molecule type" value="Genomic_DNA"/>
</dbReference>
<dbReference type="Proteomes" id="UP000015920">
    <property type="component" value="Chromosome"/>
</dbReference>
<protein>
    <submittedName>
        <fullName evidence="1">Uncharacterized protein</fullName>
    </submittedName>
</protein>
<dbReference type="KEGG" id="hpys:HPSA20_1281"/>
<proteinExistence type="predicted"/>
<gene>
    <name evidence="1" type="ORF">HPSA20_1281</name>
</gene>
<accession>T1UB40</accession>
<evidence type="ECO:0000313" key="1">
    <source>
        <dbReference type="EMBL" id="AGT74499.1"/>
    </source>
</evidence>
<dbReference type="HOGENOM" id="CLU_3099598_0_0_7"/>
<sequence>MKNTKKRFLNTKDFVAHQMKFLVGSLWVRRIFKGHYRKNTPPHPLRKRVSP</sequence>
<organism evidence="1 2">
    <name type="scientific">Helicobacter pylori SouthAfrica20</name>
    <dbReference type="NCBI Taxonomy" id="1352356"/>
    <lineage>
        <taxon>Bacteria</taxon>
        <taxon>Pseudomonadati</taxon>
        <taxon>Campylobacterota</taxon>
        <taxon>Epsilonproteobacteria</taxon>
        <taxon>Campylobacterales</taxon>
        <taxon>Helicobacteraceae</taxon>
        <taxon>Helicobacter</taxon>
    </lineage>
</organism>